<evidence type="ECO:0000313" key="4">
    <source>
        <dbReference type="EnsemblPlants" id="OGLUM06G07880.1"/>
    </source>
</evidence>
<dbReference type="HOGENOM" id="CLU_006601_2_1_1"/>
<accession>A0A0E0A6T8</accession>
<feature type="compositionally biased region" description="Basic and acidic residues" evidence="2">
    <location>
        <begin position="363"/>
        <end position="386"/>
    </location>
</feature>
<dbReference type="STRING" id="40148.A0A0E0A6T8"/>
<sequence>MVLRLPDPSHGGGCGGAPPSHDHTEDEWFKERYGGGGGGGDAPRSSRAVNPVPPYGRRSALAPRRKEDFGDGGAFPEVHVAQYPLDMGRRGGDGDGEQRGSSGGVLSLTVDGSGGRVEFDAVVRQGENAGKTVYSSPGDVLPKINAAAADADDDEQAAVEETTARTSAALRAIVKKRLSAVQPSNTLASNHDPEFIKYTPARQTSAFNSGAAERIIRMGETQQDPLEPPKFKHKRVPAPAGSPPVPVLRSPPRPPSQKDHDDWKVPPSISSWKNPKGYSIPLDKRAALDGRGLHDVQVSDAFAALAEALYTAEQKAREAVETRAKVHTEMKMREKEKAEQHLLQLATKARAEMLGAAPPAPSERSKAAAERDAIREERRRERRLEARAAAAAESKKSAATRDRDRDVSKRIALGMANTGGGGGGEVTYDQRLFNQEKGMGSGFAGDDQYNVYSGRLFAAQPALSTLYKPSKHGEEDPDAYGDTDEHLGKIAKTRRFVPDKAFTGAPASVAAGKRERPVEFDGPEMEEDPFHLDQFLTQMKKGKHQ</sequence>
<reference evidence="4" key="2">
    <citation type="submission" date="2018-05" db="EMBL/GenBank/DDBJ databases">
        <title>OgluRS3 (Oryza glumaepatula Reference Sequence Version 3).</title>
        <authorList>
            <person name="Zhang J."/>
            <person name="Kudrna D."/>
            <person name="Lee S."/>
            <person name="Talag J."/>
            <person name="Welchert J."/>
            <person name="Wing R.A."/>
        </authorList>
    </citation>
    <scope>NUCLEOTIDE SEQUENCE [LARGE SCALE GENOMIC DNA]</scope>
</reference>
<evidence type="ECO:0000256" key="1">
    <source>
        <dbReference type="ARBA" id="ARBA00010197"/>
    </source>
</evidence>
<dbReference type="AlphaFoldDB" id="A0A0E0A6T8"/>
<feature type="compositionally biased region" description="Basic and acidic residues" evidence="2">
    <location>
        <begin position="87"/>
        <end position="98"/>
    </location>
</feature>
<protein>
    <recommendedName>
        <fullName evidence="3">SKI-interacting protein SKIP SNW domain-containing protein</fullName>
    </recommendedName>
</protein>
<feature type="region of interest" description="Disordered" evidence="2">
    <location>
        <begin position="355"/>
        <end position="406"/>
    </location>
</feature>
<dbReference type="eggNOG" id="KOG2441">
    <property type="taxonomic scope" value="Eukaryota"/>
</dbReference>
<dbReference type="EnsemblPlants" id="OGLUM06G07880.1">
    <property type="protein sequence ID" value="OGLUM06G07880.1"/>
    <property type="gene ID" value="OGLUM06G07880"/>
</dbReference>
<dbReference type="InterPro" id="IPR004015">
    <property type="entry name" value="SKI-int_prot_SKIP_SNW-dom"/>
</dbReference>
<evidence type="ECO:0000313" key="5">
    <source>
        <dbReference type="Proteomes" id="UP000026961"/>
    </source>
</evidence>
<name>A0A0E0A6T8_9ORYZ</name>
<dbReference type="InterPro" id="IPR017862">
    <property type="entry name" value="SKI-int_prot_SKIP"/>
</dbReference>
<reference evidence="4" key="1">
    <citation type="submission" date="2015-04" db="UniProtKB">
        <authorList>
            <consortium name="EnsemblPlants"/>
        </authorList>
    </citation>
    <scope>IDENTIFICATION</scope>
</reference>
<dbReference type="Proteomes" id="UP000026961">
    <property type="component" value="Chromosome 6"/>
</dbReference>
<feature type="region of interest" description="Disordered" evidence="2">
    <location>
        <begin position="507"/>
        <end position="530"/>
    </location>
</feature>
<dbReference type="GO" id="GO:0000398">
    <property type="term" value="P:mRNA splicing, via spliceosome"/>
    <property type="evidence" value="ECO:0007669"/>
    <property type="project" value="InterPro"/>
</dbReference>
<feature type="compositionally biased region" description="Basic and acidic residues" evidence="2">
    <location>
        <begin position="393"/>
        <end position="406"/>
    </location>
</feature>
<organism evidence="4">
    <name type="scientific">Oryza glumipatula</name>
    <dbReference type="NCBI Taxonomy" id="40148"/>
    <lineage>
        <taxon>Eukaryota</taxon>
        <taxon>Viridiplantae</taxon>
        <taxon>Streptophyta</taxon>
        <taxon>Embryophyta</taxon>
        <taxon>Tracheophyta</taxon>
        <taxon>Spermatophyta</taxon>
        <taxon>Magnoliopsida</taxon>
        <taxon>Liliopsida</taxon>
        <taxon>Poales</taxon>
        <taxon>Poaceae</taxon>
        <taxon>BOP clade</taxon>
        <taxon>Oryzoideae</taxon>
        <taxon>Oryzeae</taxon>
        <taxon>Oryzinae</taxon>
        <taxon>Oryza</taxon>
    </lineage>
</organism>
<comment type="similarity">
    <text evidence="1">Belongs to the SNW family.</text>
</comment>
<feature type="compositionally biased region" description="Basic and acidic residues" evidence="2">
    <location>
        <begin position="20"/>
        <end position="33"/>
    </location>
</feature>
<evidence type="ECO:0000259" key="3">
    <source>
        <dbReference type="Pfam" id="PF02731"/>
    </source>
</evidence>
<feature type="compositionally biased region" description="Pro residues" evidence="2">
    <location>
        <begin position="240"/>
        <end position="255"/>
    </location>
</feature>
<evidence type="ECO:0000256" key="2">
    <source>
        <dbReference type="SAM" id="MobiDB-lite"/>
    </source>
</evidence>
<keyword evidence="5" id="KW-1185">Reference proteome</keyword>
<feature type="region of interest" description="Disordered" evidence="2">
    <location>
        <begin position="219"/>
        <end position="277"/>
    </location>
</feature>
<dbReference type="PANTHER" id="PTHR12096">
    <property type="entry name" value="NUCLEAR PROTEIN SKIP-RELATED"/>
    <property type="match status" value="1"/>
</dbReference>
<proteinExistence type="inferred from homology"/>
<dbReference type="GO" id="GO:0005681">
    <property type="term" value="C:spliceosomal complex"/>
    <property type="evidence" value="ECO:0007669"/>
    <property type="project" value="InterPro"/>
</dbReference>
<dbReference type="Gramene" id="OGLUM06G07880.1">
    <property type="protein sequence ID" value="OGLUM06G07880.1"/>
    <property type="gene ID" value="OGLUM06G07880"/>
</dbReference>
<dbReference type="Pfam" id="PF02731">
    <property type="entry name" value="SKIP_SNW"/>
    <property type="match status" value="1"/>
</dbReference>
<feature type="domain" description="SKI-interacting protein SKIP SNW" evidence="3">
    <location>
        <begin position="194"/>
        <end position="352"/>
    </location>
</feature>
<feature type="region of interest" description="Disordered" evidence="2">
    <location>
        <begin position="1"/>
        <end position="110"/>
    </location>
</feature>